<evidence type="ECO:0000313" key="10">
    <source>
        <dbReference type="Proteomes" id="UP000006443"/>
    </source>
</evidence>
<keyword evidence="10" id="KW-1185">Reference proteome</keyword>
<accession>C0GIN6</accession>
<keyword evidence="2" id="KW-0813">Transport</keyword>
<keyword evidence="6 7" id="KW-0472">Membrane</keyword>
<evidence type="ECO:0000259" key="8">
    <source>
        <dbReference type="PROSITE" id="PS50850"/>
    </source>
</evidence>
<reference evidence="9 10" key="1">
    <citation type="submission" date="2009-02" db="EMBL/GenBank/DDBJ databases">
        <title>Sequencing of the draft genome and assembly of Dethiobacter alkaliphilus AHT 1.</title>
        <authorList>
            <consortium name="US DOE Joint Genome Institute (JGI-PGF)"/>
            <person name="Lucas S."/>
            <person name="Copeland A."/>
            <person name="Lapidus A."/>
            <person name="Glavina del Rio T."/>
            <person name="Dalin E."/>
            <person name="Tice H."/>
            <person name="Bruce D."/>
            <person name="Goodwin L."/>
            <person name="Pitluck S."/>
            <person name="Larimer F."/>
            <person name="Land M.L."/>
            <person name="Hauser L."/>
            <person name="Muyzer G."/>
        </authorList>
    </citation>
    <scope>NUCLEOTIDE SEQUENCE [LARGE SCALE GENOMIC DNA]</scope>
    <source>
        <strain evidence="9 10">AHT 1</strain>
    </source>
</reference>
<dbReference type="InterPro" id="IPR050189">
    <property type="entry name" value="MFS_Efflux_Transporters"/>
</dbReference>
<comment type="caution">
    <text evidence="9">The sequence shown here is derived from an EMBL/GenBank/DDBJ whole genome shotgun (WGS) entry which is preliminary data.</text>
</comment>
<evidence type="ECO:0000256" key="2">
    <source>
        <dbReference type="ARBA" id="ARBA00022448"/>
    </source>
</evidence>
<sequence length="309" mass="32663">MPGLKMVTAKFSEAERGRAVGLYVGAFSFGTALSMFLTGALTGAFHWRAAMFITSLGPLFGALLAWRILEPVIPAADGPAGFAQVRSDVLDNRPALLMIVGYMAHMWEMFGMRGWIVAFFTAALMARETALSQATSFGAVLSSLIILAGAFSTAWAGALSDRFGRARTVQVIMLGSAACSLIFGWLRPWPVLLLLLFSLGYGFLVTAESSVLSTAVTEFVPFRCLGSAMAIQSFLGWAAAGISPAVFGLVLDMTNSAQTVERMGYIPNWGPAFAVLGVGALAGPLAMSFVKREMAKGKGAIPCSSLDTD</sequence>
<dbReference type="Gene3D" id="1.20.1250.20">
    <property type="entry name" value="MFS general substrate transporter like domains"/>
    <property type="match status" value="2"/>
</dbReference>
<keyword evidence="3" id="KW-1003">Cell membrane</keyword>
<evidence type="ECO:0000256" key="3">
    <source>
        <dbReference type="ARBA" id="ARBA00022475"/>
    </source>
</evidence>
<feature type="transmembrane region" description="Helical" evidence="7">
    <location>
        <begin position="271"/>
        <end position="290"/>
    </location>
</feature>
<feature type="transmembrane region" description="Helical" evidence="7">
    <location>
        <begin position="228"/>
        <end position="251"/>
    </location>
</feature>
<proteinExistence type="predicted"/>
<dbReference type="InterPro" id="IPR036259">
    <property type="entry name" value="MFS_trans_sf"/>
</dbReference>
<evidence type="ECO:0000256" key="6">
    <source>
        <dbReference type="ARBA" id="ARBA00023136"/>
    </source>
</evidence>
<dbReference type="EMBL" id="ACJM01000013">
    <property type="protein sequence ID" value="EEG76700.1"/>
    <property type="molecule type" value="Genomic_DNA"/>
</dbReference>
<dbReference type="Pfam" id="PF07690">
    <property type="entry name" value="MFS_1"/>
    <property type="match status" value="1"/>
</dbReference>
<evidence type="ECO:0000256" key="7">
    <source>
        <dbReference type="SAM" id="Phobius"/>
    </source>
</evidence>
<feature type="transmembrane region" description="Helical" evidence="7">
    <location>
        <begin position="137"/>
        <end position="156"/>
    </location>
</feature>
<dbReference type="STRING" id="555088.DealDRAFT_2345"/>
<dbReference type="GO" id="GO:0005886">
    <property type="term" value="C:plasma membrane"/>
    <property type="evidence" value="ECO:0007669"/>
    <property type="project" value="UniProtKB-SubCell"/>
</dbReference>
<dbReference type="InterPro" id="IPR011701">
    <property type="entry name" value="MFS"/>
</dbReference>
<dbReference type="AlphaFoldDB" id="C0GIN6"/>
<evidence type="ECO:0000256" key="5">
    <source>
        <dbReference type="ARBA" id="ARBA00022989"/>
    </source>
</evidence>
<evidence type="ECO:0000256" key="4">
    <source>
        <dbReference type="ARBA" id="ARBA00022692"/>
    </source>
</evidence>
<feature type="transmembrane region" description="Helical" evidence="7">
    <location>
        <begin position="20"/>
        <end position="41"/>
    </location>
</feature>
<feature type="transmembrane region" description="Helical" evidence="7">
    <location>
        <begin position="106"/>
        <end position="125"/>
    </location>
</feature>
<feature type="transmembrane region" description="Helical" evidence="7">
    <location>
        <begin position="192"/>
        <end position="216"/>
    </location>
</feature>
<dbReference type="Proteomes" id="UP000006443">
    <property type="component" value="Unassembled WGS sequence"/>
</dbReference>
<dbReference type="PANTHER" id="PTHR43124">
    <property type="entry name" value="PURINE EFFLUX PUMP PBUE"/>
    <property type="match status" value="1"/>
</dbReference>
<comment type="subcellular location">
    <subcellularLocation>
        <location evidence="1">Cell membrane</location>
        <topology evidence="1">Multi-pass membrane protein</topology>
    </subcellularLocation>
</comment>
<gene>
    <name evidence="9" type="ORF">DealDRAFT_2345</name>
</gene>
<dbReference type="GO" id="GO:0022857">
    <property type="term" value="F:transmembrane transporter activity"/>
    <property type="evidence" value="ECO:0007669"/>
    <property type="project" value="InterPro"/>
</dbReference>
<dbReference type="SUPFAM" id="SSF103473">
    <property type="entry name" value="MFS general substrate transporter"/>
    <property type="match status" value="1"/>
</dbReference>
<evidence type="ECO:0000256" key="1">
    <source>
        <dbReference type="ARBA" id="ARBA00004651"/>
    </source>
</evidence>
<dbReference type="PANTHER" id="PTHR43124:SF3">
    <property type="entry name" value="CHLORAMPHENICOL EFFLUX PUMP RV0191"/>
    <property type="match status" value="1"/>
</dbReference>
<dbReference type="InterPro" id="IPR020846">
    <property type="entry name" value="MFS_dom"/>
</dbReference>
<name>C0GIN6_DETAL</name>
<dbReference type="PROSITE" id="PS50850">
    <property type="entry name" value="MFS"/>
    <property type="match status" value="1"/>
</dbReference>
<organism evidence="9 10">
    <name type="scientific">Dethiobacter alkaliphilus AHT 1</name>
    <dbReference type="NCBI Taxonomy" id="555088"/>
    <lineage>
        <taxon>Bacteria</taxon>
        <taxon>Bacillati</taxon>
        <taxon>Bacillota</taxon>
        <taxon>Dethiobacteria</taxon>
        <taxon>Dethiobacterales</taxon>
        <taxon>Dethiobacteraceae</taxon>
        <taxon>Dethiobacter</taxon>
    </lineage>
</organism>
<dbReference type="eggNOG" id="COG2271">
    <property type="taxonomic scope" value="Bacteria"/>
</dbReference>
<feature type="transmembrane region" description="Helical" evidence="7">
    <location>
        <begin position="168"/>
        <end position="186"/>
    </location>
</feature>
<keyword evidence="5 7" id="KW-1133">Transmembrane helix</keyword>
<keyword evidence="4 7" id="KW-0812">Transmembrane</keyword>
<feature type="domain" description="Major facilitator superfamily (MFS) profile" evidence="8">
    <location>
        <begin position="1"/>
        <end position="295"/>
    </location>
</feature>
<protein>
    <submittedName>
        <fullName evidence="9">Major facilitator superfamily MFS_1</fullName>
    </submittedName>
</protein>
<evidence type="ECO:0000313" key="9">
    <source>
        <dbReference type="EMBL" id="EEG76700.1"/>
    </source>
</evidence>